<dbReference type="PROSITE" id="PS51160">
    <property type="entry name" value="ACYLPHOSPHATASE_3"/>
    <property type="match status" value="1"/>
</dbReference>
<sequence>MPVHDQSQYQIFVKGKVQRVWFRENTEDLADELLAFWVCQKQSKKEGFHSC</sequence>
<evidence type="ECO:0000259" key="3">
    <source>
        <dbReference type="PROSITE" id="PS51160"/>
    </source>
</evidence>
<protein>
    <recommendedName>
        <fullName evidence="3">Acylphosphatase-like domain-containing protein</fullName>
    </recommendedName>
</protein>
<name>A0A2V2N6U2_9EURY</name>
<dbReference type="Gene3D" id="3.30.70.100">
    <property type="match status" value="1"/>
</dbReference>
<proteinExistence type="inferred from homology"/>
<dbReference type="InterPro" id="IPR001792">
    <property type="entry name" value="Acylphosphatase-like_dom"/>
</dbReference>
<comment type="caution">
    <text evidence="1">Lacks conserved residue(s) required for the propagation of feature annotation.</text>
</comment>
<keyword evidence="5" id="KW-1185">Reference proteome</keyword>
<dbReference type="SUPFAM" id="SSF54975">
    <property type="entry name" value="Acylphosphatase/BLUF domain-like"/>
    <property type="match status" value="1"/>
</dbReference>
<dbReference type="EMBL" id="QGMZ01000018">
    <property type="protein sequence ID" value="PWR73446.1"/>
    <property type="molecule type" value="Genomic_DNA"/>
</dbReference>
<comment type="similarity">
    <text evidence="2">Belongs to the acylphosphatase family.</text>
</comment>
<evidence type="ECO:0000256" key="1">
    <source>
        <dbReference type="PROSITE-ProRule" id="PRU00520"/>
    </source>
</evidence>
<evidence type="ECO:0000313" key="5">
    <source>
        <dbReference type="Proteomes" id="UP000245934"/>
    </source>
</evidence>
<dbReference type="OrthoDB" id="6643at2157"/>
<dbReference type="Pfam" id="PF00708">
    <property type="entry name" value="Acylphosphatase"/>
    <property type="match status" value="1"/>
</dbReference>
<dbReference type="AlphaFoldDB" id="A0A2V2N6U2"/>
<dbReference type="GeneID" id="97608852"/>
<dbReference type="InterPro" id="IPR036046">
    <property type="entry name" value="Acylphosphatase-like_dom_sf"/>
</dbReference>
<gene>
    <name evidence="4" type="ORF">DLD82_09345</name>
</gene>
<evidence type="ECO:0000256" key="2">
    <source>
        <dbReference type="RuleBase" id="RU004168"/>
    </source>
</evidence>
<comment type="caution">
    <text evidence="4">The sequence shown here is derived from an EMBL/GenBank/DDBJ whole genome shotgun (WGS) entry which is preliminary data.</text>
</comment>
<dbReference type="RefSeq" id="WP_109940857.1">
    <property type="nucleotide sequence ID" value="NZ_CP176366.1"/>
</dbReference>
<accession>A0A2V2N6U2</accession>
<evidence type="ECO:0000313" key="4">
    <source>
        <dbReference type="EMBL" id="PWR73446.1"/>
    </source>
</evidence>
<reference evidence="4 5" key="1">
    <citation type="submission" date="2018-05" db="EMBL/GenBank/DDBJ databases">
        <title>Draft genome of Methanospirillum stamsii Pt1.</title>
        <authorList>
            <person name="Dueholm M.S."/>
            <person name="Nielsen P.H."/>
            <person name="Bakmann L.F."/>
            <person name="Otzen D.E."/>
        </authorList>
    </citation>
    <scope>NUCLEOTIDE SEQUENCE [LARGE SCALE GENOMIC DNA]</scope>
    <source>
        <strain evidence="4 5">Pt1</strain>
    </source>
</reference>
<organism evidence="4 5">
    <name type="scientific">Methanospirillum stamsii</name>
    <dbReference type="NCBI Taxonomy" id="1277351"/>
    <lineage>
        <taxon>Archaea</taxon>
        <taxon>Methanobacteriati</taxon>
        <taxon>Methanobacteriota</taxon>
        <taxon>Stenosarchaea group</taxon>
        <taxon>Methanomicrobia</taxon>
        <taxon>Methanomicrobiales</taxon>
        <taxon>Methanospirillaceae</taxon>
        <taxon>Methanospirillum</taxon>
    </lineage>
</organism>
<feature type="domain" description="Acylphosphatase-like" evidence="3">
    <location>
        <begin position="8"/>
        <end position="51"/>
    </location>
</feature>
<dbReference type="Proteomes" id="UP000245934">
    <property type="component" value="Unassembled WGS sequence"/>
</dbReference>